<reference evidence="1 2" key="1">
    <citation type="submission" date="2022-11" db="EMBL/GenBank/DDBJ databases">
        <title>Minimal conservation of predation-associated metabolite biosynthetic gene clusters underscores biosynthetic potential of Myxococcota including descriptions for ten novel species: Archangium lansinium sp. nov., Myxococcus landrumus sp. nov., Nannocystis bai.</title>
        <authorList>
            <person name="Ahearne A."/>
            <person name="Stevens C."/>
            <person name="Phillips K."/>
        </authorList>
    </citation>
    <scope>NUCLEOTIDE SEQUENCE [LARGE SCALE GENOMIC DNA]</scope>
    <source>
        <strain evidence="1 2">MIWBW</strain>
    </source>
</reference>
<proteinExistence type="predicted"/>
<dbReference type="Proteomes" id="UP001207654">
    <property type="component" value="Unassembled WGS sequence"/>
</dbReference>
<dbReference type="EMBL" id="JAPNKA010000001">
    <property type="protein sequence ID" value="MCY1079679.1"/>
    <property type="molecule type" value="Genomic_DNA"/>
</dbReference>
<organism evidence="1 2">
    <name type="scientific">Archangium lansingense</name>
    <dbReference type="NCBI Taxonomy" id="2995310"/>
    <lineage>
        <taxon>Bacteria</taxon>
        <taxon>Pseudomonadati</taxon>
        <taxon>Myxococcota</taxon>
        <taxon>Myxococcia</taxon>
        <taxon>Myxococcales</taxon>
        <taxon>Cystobacterineae</taxon>
        <taxon>Archangiaceae</taxon>
        <taxon>Archangium</taxon>
    </lineage>
</organism>
<gene>
    <name evidence="1" type="ORF">OV287_34995</name>
</gene>
<evidence type="ECO:0000313" key="1">
    <source>
        <dbReference type="EMBL" id="MCY1079679.1"/>
    </source>
</evidence>
<evidence type="ECO:0000313" key="2">
    <source>
        <dbReference type="Proteomes" id="UP001207654"/>
    </source>
</evidence>
<keyword evidence="2" id="KW-1185">Reference proteome</keyword>
<comment type="caution">
    <text evidence="1">The sequence shown here is derived from an EMBL/GenBank/DDBJ whole genome shotgun (WGS) entry which is preliminary data.</text>
</comment>
<protein>
    <submittedName>
        <fullName evidence="1">Uncharacterized protein</fullName>
    </submittedName>
</protein>
<dbReference type="RefSeq" id="WP_267538380.1">
    <property type="nucleotide sequence ID" value="NZ_JAPNKA010000001.1"/>
</dbReference>
<name>A0ABT4ADD2_9BACT</name>
<accession>A0ABT4ADD2</accession>
<sequence length="191" mass="22447">MALQGRMHAEQWCLAGQTLGRKTLSMRKVSNSSERRFAEVARALEQTLVASFDDSFETLESRFTALERHLLRSVVTTAYERQEVRRRIAEAIFTEAYGHDCPWPVFGRTLRRIHRLGYSNVERRYHIACLYARWCQRHPQHDNREARRLLDETERSIRHLPHTNSLRQWLLSALSELRIQTGFQAGTTPDQ</sequence>